<sequence>MAARTRHGARGTGHGGIDDVIAVREDSLHSAATISAARVTVLLRLVSGLLAALGKTRHDQRESLLECVHFAE</sequence>
<protein>
    <submittedName>
        <fullName evidence="1">Uncharacterized protein</fullName>
    </submittedName>
</protein>
<keyword evidence="2" id="KW-1185">Reference proteome</keyword>
<reference evidence="1" key="1">
    <citation type="submission" date="2024-03" db="EMBL/GenBank/DDBJ databases">
        <title>Novel Streptomyces species of biotechnological and ecological value are a feature of Machair soil.</title>
        <authorList>
            <person name="Prole J.R."/>
            <person name="Goodfellow M."/>
            <person name="Allenby N."/>
            <person name="Ward A.C."/>
        </authorList>
    </citation>
    <scope>NUCLEOTIDE SEQUENCE</scope>
    <source>
        <strain evidence="1">MS1.AVA.4</strain>
    </source>
</reference>
<dbReference type="Proteomes" id="UP001375539">
    <property type="component" value="Unassembled WGS sequence"/>
</dbReference>
<proteinExistence type="predicted"/>
<accession>A0ACC6QPC7</accession>
<organism evidence="1 2">
    <name type="scientific">Streptomyces pratisoli</name>
    <dbReference type="NCBI Taxonomy" id="3139917"/>
    <lineage>
        <taxon>Bacteria</taxon>
        <taxon>Bacillati</taxon>
        <taxon>Actinomycetota</taxon>
        <taxon>Actinomycetes</taxon>
        <taxon>Kitasatosporales</taxon>
        <taxon>Streptomycetaceae</taxon>
        <taxon>Streptomyces</taxon>
    </lineage>
</organism>
<evidence type="ECO:0000313" key="2">
    <source>
        <dbReference type="Proteomes" id="UP001375539"/>
    </source>
</evidence>
<evidence type="ECO:0000313" key="1">
    <source>
        <dbReference type="EMBL" id="MEJ8660327.1"/>
    </source>
</evidence>
<name>A0ACC6QPC7_9ACTN</name>
<gene>
    <name evidence="1" type="ORF">WKI58_28060</name>
</gene>
<comment type="caution">
    <text evidence="1">The sequence shown here is derived from an EMBL/GenBank/DDBJ whole genome shotgun (WGS) entry which is preliminary data.</text>
</comment>
<dbReference type="EMBL" id="JBBKAI010000002">
    <property type="protein sequence ID" value="MEJ8660327.1"/>
    <property type="molecule type" value="Genomic_DNA"/>
</dbReference>